<dbReference type="SUPFAM" id="SSF158472">
    <property type="entry name" value="HAMP domain-like"/>
    <property type="match status" value="1"/>
</dbReference>
<proteinExistence type="predicted"/>
<keyword evidence="6" id="KW-1133">Transmembrane helix</keyword>
<dbReference type="EMBL" id="BSOA01000027">
    <property type="protein sequence ID" value="GLQ88986.1"/>
    <property type="molecule type" value="Genomic_DNA"/>
</dbReference>
<dbReference type="InterPro" id="IPR003594">
    <property type="entry name" value="HATPase_dom"/>
</dbReference>
<dbReference type="Proteomes" id="UP001156627">
    <property type="component" value="Unassembled WGS sequence"/>
</dbReference>
<dbReference type="Pfam" id="PF00672">
    <property type="entry name" value="HAMP"/>
    <property type="match status" value="1"/>
</dbReference>
<dbReference type="Gene3D" id="3.60.40.10">
    <property type="entry name" value="PPM-type phosphatase domain"/>
    <property type="match status" value="1"/>
</dbReference>
<dbReference type="InterPro" id="IPR036890">
    <property type="entry name" value="HATPase_C_sf"/>
</dbReference>
<dbReference type="InterPro" id="IPR052016">
    <property type="entry name" value="Bact_Sigma-Reg"/>
</dbReference>
<dbReference type="Pfam" id="PF07228">
    <property type="entry name" value="SpoIIE"/>
    <property type="match status" value="1"/>
</dbReference>
<organism evidence="8 9">
    <name type="scientific">Dyella flagellata</name>
    <dbReference type="NCBI Taxonomy" id="1867833"/>
    <lineage>
        <taxon>Bacteria</taxon>
        <taxon>Pseudomonadati</taxon>
        <taxon>Pseudomonadota</taxon>
        <taxon>Gammaproteobacteria</taxon>
        <taxon>Lysobacterales</taxon>
        <taxon>Rhodanobacteraceae</taxon>
        <taxon>Dyella</taxon>
    </lineage>
</organism>
<evidence type="ECO:0000313" key="8">
    <source>
        <dbReference type="EMBL" id="GLQ88986.1"/>
    </source>
</evidence>
<dbReference type="SMART" id="SM00304">
    <property type="entry name" value="HAMP"/>
    <property type="match status" value="1"/>
</dbReference>
<dbReference type="CDD" id="cd12913">
    <property type="entry name" value="PDC1_MCP_like"/>
    <property type="match status" value="1"/>
</dbReference>
<evidence type="ECO:0000313" key="9">
    <source>
        <dbReference type="Proteomes" id="UP001156627"/>
    </source>
</evidence>
<dbReference type="PROSITE" id="PS50885">
    <property type="entry name" value="HAMP"/>
    <property type="match status" value="1"/>
</dbReference>
<comment type="subcellular location">
    <subcellularLocation>
        <location evidence="1">Membrane</location>
    </subcellularLocation>
</comment>
<keyword evidence="6" id="KW-0812">Transmembrane</keyword>
<evidence type="ECO:0000256" key="1">
    <source>
        <dbReference type="ARBA" id="ARBA00004370"/>
    </source>
</evidence>
<dbReference type="CDD" id="cd16936">
    <property type="entry name" value="HATPase_RsbW-like"/>
    <property type="match status" value="1"/>
</dbReference>
<accession>A0ABQ5XEB4</accession>
<evidence type="ECO:0000256" key="3">
    <source>
        <dbReference type="ARBA" id="ARBA00022679"/>
    </source>
</evidence>
<gene>
    <name evidence="8" type="primary">icfG</name>
    <name evidence="8" type="ORF">GCM10007898_25570</name>
</gene>
<dbReference type="SMART" id="SM00331">
    <property type="entry name" value="PP2C_SIG"/>
    <property type="match status" value="1"/>
</dbReference>
<dbReference type="InterPro" id="IPR001932">
    <property type="entry name" value="PPM-type_phosphatase-like_dom"/>
</dbReference>
<dbReference type="CDD" id="cd06225">
    <property type="entry name" value="HAMP"/>
    <property type="match status" value="1"/>
</dbReference>
<dbReference type="Gene3D" id="3.30.450.20">
    <property type="entry name" value="PAS domain"/>
    <property type="match status" value="2"/>
</dbReference>
<evidence type="ECO:0000256" key="4">
    <source>
        <dbReference type="ARBA" id="ARBA00022777"/>
    </source>
</evidence>
<evidence type="ECO:0000256" key="2">
    <source>
        <dbReference type="ARBA" id="ARBA00022553"/>
    </source>
</evidence>
<keyword evidence="2" id="KW-0597">Phosphoprotein</keyword>
<dbReference type="Gene3D" id="3.30.565.10">
    <property type="entry name" value="Histidine kinase-like ATPase, C-terminal domain"/>
    <property type="match status" value="1"/>
</dbReference>
<evidence type="ECO:0000259" key="7">
    <source>
        <dbReference type="PROSITE" id="PS50885"/>
    </source>
</evidence>
<dbReference type="InterPro" id="IPR003660">
    <property type="entry name" value="HAMP_dom"/>
</dbReference>
<feature type="transmembrane region" description="Helical" evidence="6">
    <location>
        <begin position="279"/>
        <end position="302"/>
    </location>
</feature>
<evidence type="ECO:0000256" key="5">
    <source>
        <dbReference type="ARBA" id="ARBA00022801"/>
    </source>
</evidence>
<dbReference type="CDD" id="cd12912">
    <property type="entry name" value="PDC2_MCP_like"/>
    <property type="match status" value="1"/>
</dbReference>
<dbReference type="SUPFAM" id="SSF81606">
    <property type="entry name" value="PP2C-like"/>
    <property type="match status" value="1"/>
</dbReference>
<sequence>MWVLAGATLVFVASGYLLFRMVGQQVLQQAQRESGAWASQGSSLVQERLDNITNTARVLASIIGPRPLDAKPLIHDAMAGNPDLAGLAAAFVPGRPAAREAGQSPFVGRQSDGSLAMRDLAKDAQPYWNTAWFQRGLACSQGCWHEVFRSQSRHRLLVSYSSSMQADGAAIGVVNADVTLDWLQGILQSMQLPAGAHAFVIDQQGMYLANDTMERVGKKADNTLLDLLNAPSLKGHANAHELDQQGAHVWIYDEPINGTQWKLAVAVPEELIYAQVRDAFVAVLVLGALTLLILGLIVMVTIRRTLAPLGVLAERAEQVSRGALDFALPRVRRHDEIGRLTHAFDKMRRELAAHLEELTRFAREQARLASELDIAQQIQTALLPGPHYLDARCHNFELYAALKPARSVGGDLYSYFMLPSQRFCFMVGDVADKGIPAALFMARTITLAKAMASHAQSPQQLLQLINQELCRNNDNCMFVTLLCGFLDVVTGHMTLASAGHDPPVLWGNHAPTWLPVTSGPALGLDEDAAFPVLRTRLRPGDTLLVYTDGVTEAANEALEHYGGERLLARLGQFQQSGDPTQFLAEDVESYAAGYGQSDDIALLALRWNHVGLEDETSMLDLAFPATLEKVFDALDHCEKRLHDAGIRSGLRDDVRLVLEELMVNMVHHGCSGNPAGCIGLRMMILEEAVLVELNHEGAPFDPLQFGAPALTGDLADRNDDGGLGLHLVRAMSSELNYTHDEYGNHLQLRFANPTEHGHGT</sequence>
<evidence type="ECO:0000256" key="6">
    <source>
        <dbReference type="SAM" id="Phobius"/>
    </source>
</evidence>
<dbReference type="Gene3D" id="6.10.340.10">
    <property type="match status" value="1"/>
</dbReference>
<keyword evidence="5" id="KW-0378">Hydrolase</keyword>
<dbReference type="InterPro" id="IPR036457">
    <property type="entry name" value="PPM-type-like_dom_sf"/>
</dbReference>
<name>A0ABQ5XEB4_9GAMM</name>
<dbReference type="PANTHER" id="PTHR43156:SF2">
    <property type="entry name" value="STAGE II SPORULATION PROTEIN E"/>
    <property type="match status" value="1"/>
</dbReference>
<keyword evidence="4" id="KW-0418">Kinase</keyword>
<comment type="caution">
    <text evidence="8">The sequence shown here is derived from an EMBL/GenBank/DDBJ whole genome shotgun (WGS) entry which is preliminary data.</text>
</comment>
<protein>
    <submittedName>
        <fullName evidence="8">IcfG protein</fullName>
    </submittedName>
</protein>
<reference evidence="9" key="1">
    <citation type="journal article" date="2019" name="Int. J. Syst. Evol. Microbiol.">
        <title>The Global Catalogue of Microorganisms (GCM) 10K type strain sequencing project: providing services to taxonomists for standard genome sequencing and annotation.</title>
        <authorList>
            <consortium name="The Broad Institute Genomics Platform"/>
            <consortium name="The Broad Institute Genome Sequencing Center for Infectious Disease"/>
            <person name="Wu L."/>
            <person name="Ma J."/>
        </authorList>
    </citation>
    <scope>NUCLEOTIDE SEQUENCE [LARGE SCALE GENOMIC DNA]</scope>
    <source>
        <strain evidence="9">NBRC 111981</strain>
    </source>
</reference>
<feature type="domain" description="HAMP" evidence="7">
    <location>
        <begin position="303"/>
        <end position="356"/>
    </location>
</feature>
<keyword evidence="6" id="KW-0472">Membrane</keyword>
<dbReference type="SUPFAM" id="SSF55874">
    <property type="entry name" value="ATPase domain of HSP90 chaperone/DNA topoisomerase II/histidine kinase"/>
    <property type="match status" value="1"/>
</dbReference>
<dbReference type="Pfam" id="PF22673">
    <property type="entry name" value="MCP-like_PDC_1"/>
    <property type="match status" value="1"/>
</dbReference>
<keyword evidence="3" id="KW-0808">Transferase</keyword>
<keyword evidence="9" id="KW-1185">Reference proteome</keyword>
<dbReference type="PANTHER" id="PTHR43156">
    <property type="entry name" value="STAGE II SPORULATION PROTEIN E-RELATED"/>
    <property type="match status" value="1"/>
</dbReference>
<dbReference type="Pfam" id="PF13581">
    <property type="entry name" value="HATPase_c_2"/>
    <property type="match status" value="1"/>
</dbReference>